<dbReference type="Proteomes" id="UP000683310">
    <property type="component" value="Chromosome"/>
</dbReference>
<keyword evidence="4" id="KW-1185">Reference proteome</keyword>
<gene>
    <name evidence="3" type="ORF">KHQ06_32220</name>
</gene>
<accession>A0ABX8CR83</accession>
<dbReference type="RefSeq" id="WP_213556833.1">
    <property type="nucleotide sequence ID" value="NZ_JBHZDI010000001.1"/>
</dbReference>
<evidence type="ECO:0000256" key="1">
    <source>
        <dbReference type="SAM" id="Phobius"/>
    </source>
</evidence>
<feature type="signal peptide" evidence="2">
    <location>
        <begin position="1"/>
        <end position="24"/>
    </location>
</feature>
<keyword evidence="1" id="KW-0472">Membrane</keyword>
<proteinExistence type="predicted"/>
<feature type="chain" id="PRO_5046287001" description="Secreted protein" evidence="2">
    <location>
        <begin position="25"/>
        <end position="87"/>
    </location>
</feature>
<organism evidence="3 4">
    <name type="scientific">Nocardia tengchongensis</name>
    <dbReference type="NCBI Taxonomy" id="2055889"/>
    <lineage>
        <taxon>Bacteria</taxon>
        <taxon>Bacillati</taxon>
        <taxon>Actinomycetota</taxon>
        <taxon>Actinomycetes</taxon>
        <taxon>Mycobacteriales</taxon>
        <taxon>Nocardiaceae</taxon>
        <taxon>Nocardia</taxon>
    </lineage>
</organism>
<keyword evidence="1" id="KW-0812">Transmembrane</keyword>
<evidence type="ECO:0000256" key="2">
    <source>
        <dbReference type="SAM" id="SignalP"/>
    </source>
</evidence>
<evidence type="ECO:0008006" key="5">
    <source>
        <dbReference type="Google" id="ProtNLM"/>
    </source>
</evidence>
<keyword evidence="2" id="KW-0732">Signal</keyword>
<protein>
    <recommendedName>
        <fullName evidence="5">Secreted protein</fullName>
    </recommendedName>
</protein>
<dbReference type="EMBL" id="CP074371">
    <property type="protein sequence ID" value="QVI20725.1"/>
    <property type="molecule type" value="Genomic_DNA"/>
</dbReference>
<sequence length="87" mass="8489">MKRSLAITAVAAAIALGTAGTAAAAPLPLENTTAVATPVATTDTGSAALTGSSEVAGMILLVPSFVATLVVCQLYSLSGQTPGLCIW</sequence>
<evidence type="ECO:0000313" key="4">
    <source>
        <dbReference type="Proteomes" id="UP000683310"/>
    </source>
</evidence>
<keyword evidence="1" id="KW-1133">Transmembrane helix</keyword>
<reference evidence="3 4" key="1">
    <citation type="submission" date="2021-04" db="EMBL/GenBank/DDBJ databases">
        <title>Nocardia tengchongensis.</title>
        <authorList>
            <person name="Zhuang k."/>
            <person name="Ran Y."/>
            <person name="Li W."/>
        </authorList>
    </citation>
    <scope>NUCLEOTIDE SEQUENCE [LARGE SCALE GENOMIC DNA]</scope>
    <source>
        <strain evidence="3 4">CFH S0057</strain>
    </source>
</reference>
<feature type="transmembrane region" description="Helical" evidence="1">
    <location>
        <begin position="55"/>
        <end position="77"/>
    </location>
</feature>
<name>A0ABX8CR83_9NOCA</name>
<evidence type="ECO:0000313" key="3">
    <source>
        <dbReference type="EMBL" id="QVI20725.1"/>
    </source>
</evidence>